<feature type="transmembrane region" description="Helical" evidence="1">
    <location>
        <begin position="12"/>
        <end position="30"/>
    </location>
</feature>
<evidence type="ECO:0000313" key="3">
    <source>
        <dbReference type="Proteomes" id="UP000008204"/>
    </source>
</evidence>
<keyword evidence="1" id="KW-0812">Transmembrane</keyword>
<dbReference type="STRING" id="41431.PCC8801_1564"/>
<keyword evidence="3" id="KW-1185">Reference proteome</keyword>
<organism evidence="2 3">
    <name type="scientific">Rippkaea orientalis (strain PCC 8801 / RF-1)</name>
    <name type="common">Cyanothece sp. (strain PCC 8801)</name>
    <dbReference type="NCBI Taxonomy" id="41431"/>
    <lineage>
        <taxon>Bacteria</taxon>
        <taxon>Bacillati</taxon>
        <taxon>Cyanobacteriota</taxon>
        <taxon>Cyanophyceae</taxon>
        <taxon>Oscillatoriophycideae</taxon>
        <taxon>Chroococcales</taxon>
        <taxon>Aphanothecaceae</taxon>
        <taxon>Rippkaea</taxon>
        <taxon>Rippkaea orientalis</taxon>
    </lineage>
</organism>
<dbReference type="AlphaFoldDB" id="B7JUS2"/>
<name>B7JUS2_RIPO1</name>
<dbReference type="Proteomes" id="UP000008204">
    <property type="component" value="Chromosome"/>
</dbReference>
<dbReference type="HOGENOM" id="CLU_3250327_0_0_3"/>
<dbReference type="EMBL" id="CP001287">
    <property type="protein sequence ID" value="ACK65616.1"/>
    <property type="molecule type" value="Genomic_DNA"/>
</dbReference>
<accession>B7JUS2</accession>
<proteinExistence type="predicted"/>
<reference evidence="3" key="1">
    <citation type="journal article" date="2011" name="MBio">
        <title>Novel metabolic attributes of the genus Cyanothece, comprising a group of unicellular nitrogen-fixing Cyanobacteria.</title>
        <authorList>
            <person name="Bandyopadhyay A."/>
            <person name="Elvitigala T."/>
            <person name="Welsh E."/>
            <person name="Stockel J."/>
            <person name="Liberton M."/>
            <person name="Min H."/>
            <person name="Sherman L.A."/>
            <person name="Pakrasi H.B."/>
        </authorList>
    </citation>
    <scope>NUCLEOTIDE SEQUENCE [LARGE SCALE GENOMIC DNA]</scope>
    <source>
        <strain evidence="3">PCC 8801</strain>
    </source>
</reference>
<evidence type="ECO:0000256" key="1">
    <source>
        <dbReference type="SAM" id="Phobius"/>
    </source>
</evidence>
<sequence>MTVNIAHSTRFIRLIMAIYLQLIKIIFLFIHPTSEVYGVEFA</sequence>
<evidence type="ECO:0000313" key="2">
    <source>
        <dbReference type="EMBL" id="ACK65616.1"/>
    </source>
</evidence>
<gene>
    <name evidence="2" type="ordered locus">PCC8801_1564</name>
</gene>
<protein>
    <submittedName>
        <fullName evidence="2">Uncharacterized protein</fullName>
    </submittedName>
</protein>
<dbReference type="KEGG" id="cyp:PCC8801_1564"/>
<keyword evidence="1" id="KW-1133">Transmembrane helix</keyword>
<keyword evidence="1" id="KW-0472">Membrane</keyword>